<comment type="caution">
    <text evidence="1">The sequence shown here is derived from an EMBL/GenBank/DDBJ whole genome shotgun (WGS) entry which is preliminary data.</text>
</comment>
<protein>
    <submittedName>
        <fullName evidence="1">Uncharacterized protein</fullName>
    </submittedName>
</protein>
<reference evidence="1 2" key="2">
    <citation type="submission" date="2018-06" db="EMBL/GenBank/DDBJ databases">
        <title>Sequencing of bacterial isolates from soil warming experiment in Harvard Forest, Massachusetts, USA.</title>
        <authorList>
            <person name="Deangelis K.PhD."/>
        </authorList>
    </citation>
    <scope>NUCLEOTIDE SEQUENCE [LARGE SCALE GENOMIC DNA]</scope>
    <source>
        <strain evidence="1 2">GAS496</strain>
    </source>
</reference>
<accession>A0A318HHD4</accession>
<keyword evidence="2" id="KW-1185">Reference proteome</keyword>
<proteinExistence type="predicted"/>
<dbReference type="AlphaFoldDB" id="A0A318HHD4"/>
<evidence type="ECO:0000313" key="2">
    <source>
        <dbReference type="Proteomes" id="UP000247781"/>
    </source>
</evidence>
<name>A0A318HHD4_9MYCO</name>
<organism evidence="1 2">
    <name type="scientific">Mycolicibacterium moriokaense</name>
    <dbReference type="NCBI Taxonomy" id="39691"/>
    <lineage>
        <taxon>Bacteria</taxon>
        <taxon>Bacillati</taxon>
        <taxon>Actinomycetota</taxon>
        <taxon>Actinomycetes</taxon>
        <taxon>Mycobacteriales</taxon>
        <taxon>Mycobacteriaceae</taxon>
        <taxon>Mycolicibacterium</taxon>
    </lineage>
</organism>
<reference evidence="2" key="1">
    <citation type="submission" date="2018-05" db="EMBL/GenBank/DDBJ databases">
        <authorList>
            <person name="Deangelis K."/>
            <person name="Huntemann M."/>
            <person name="Clum A."/>
            <person name="Pillay M."/>
            <person name="Palaniappan K."/>
            <person name="Varghese N."/>
            <person name="Mikhailova N."/>
            <person name="Stamatis D."/>
            <person name="Reddy T."/>
            <person name="Daum C."/>
            <person name="Shapiro N."/>
            <person name="Ivanova N."/>
            <person name="Kyrpides N."/>
            <person name="Woyke T."/>
        </authorList>
    </citation>
    <scope>NUCLEOTIDE SEQUENCE [LARGE SCALE GENOMIC DNA]</scope>
    <source>
        <strain evidence="2">GAS496</strain>
    </source>
</reference>
<gene>
    <name evidence="1" type="ORF">C8E89_112117</name>
</gene>
<sequence length="44" mass="4969">MRFLGVKLALFRRRGPGDLSSPNPTADLAGAEERTYRTYEWTAP</sequence>
<evidence type="ECO:0000313" key="1">
    <source>
        <dbReference type="EMBL" id="PXX06907.1"/>
    </source>
</evidence>
<dbReference type="EMBL" id="QJJU01000012">
    <property type="protein sequence ID" value="PXX06907.1"/>
    <property type="molecule type" value="Genomic_DNA"/>
</dbReference>
<dbReference type="Proteomes" id="UP000247781">
    <property type="component" value="Unassembled WGS sequence"/>
</dbReference>